<dbReference type="InterPro" id="IPR005807">
    <property type="entry name" value="SecE_bac"/>
</dbReference>
<evidence type="ECO:0000256" key="7">
    <source>
        <dbReference type="ARBA" id="ARBA00023010"/>
    </source>
</evidence>
<keyword evidence="2 9" id="KW-0813">Transport</keyword>
<dbReference type="GO" id="GO:0009306">
    <property type="term" value="P:protein secretion"/>
    <property type="evidence" value="ECO:0007669"/>
    <property type="project" value="UniProtKB-UniRule"/>
</dbReference>
<dbReference type="HAMAP" id="MF_00422">
    <property type="entry name" value="SecE"/>
    <property type="match status" value="1"/>
</dbReference>
<keyword evidence="7 9" id="KW-0811">Translocation</keyword>
<proteinExistence type="inferred from homology"/>
<dbReference type="Gene3D" id="1.20.5.1030">
    <property type="entry name" value="Preprotein translocase secy subunit"/>
    <property type="match status" value="1"/>
</dbReference>
<dbReference type="InterPro" id="IPR038379">
    <property type="entry name" value="SecE_sf"/>
</dbReference>
<dbReference type="GO" id="GO:0065002">
    <property type="term" value="P:intracellular protein transmembrane transport"/>
    <property type="evidence" value="ECO:0007669"/>
    <property type="project" value="UniProtKB-UniRule"/>
</dbReference>
<comment type="similarity">
    <text evidence="9">Belongs to the SecE/SEC61-gamma family.</text>
</comment>
<evidence type="ECO:0000256" key="8">
    <source>
        <dbReference type="ARBA" id="ARBA00023136"/>
    </source>
</evidence>
<dbReference type="PROSITE" id="PS01067">
    <property type="entry name" value="SECE_SEC61G"/>
    <property type="match status" value="1"/>
</dbReference>
<evidence type="ECO:0000313" key="10">
    <source>
        <dbReference type="EMBL" id="MBC8591601.1"/>
    </source>
</evidence>
<keyword evidence="5 9" id="KW-0653">Protein transport</keyword>
<dbReference type="GO" id="GO:0008320">
    <property type="term" value="F:protein transmembrane transporter activity"/>
    <property type="evidence" value="ECO:0007669"/>
    <property type="project" value="UniProtKB-UniRule"/>
</dbReference>
<evidence type="ECO:0000256" key="1">
    <source>
        <dbReference type="ARBA" id="ARBA00004370"/>
    </source>
</evidence>
<keyword evidence="11" id="KW-1185">Reference proteome</keyword>
<gene>
    <name evidence="9 10" type="primary">secE</name>
    <name evidence="10" type="ORF">H8689_10805</name>
</gene>
<evidence type="ECO:0000256" key="5">
    <source>
        <dbReference type="ARBA" id="ARBA00022927"/>
    </source>
</evidence>
<name>A0A926INE8_9FIRM</name>
<feature type="transmembrane region" description="Helical" evidence="9">
    <location>
        <begin position="34"/>
        <end position="55"/>
    </location>
</feature>
<accession>A0A926INE8</accession>
<dbReference type="RefSeq" id="WP_249324461.1">
    <property type="nucleotide sequence ID" value="NZ_JACRTK010000004.1"/>
</dbReference>
<protein>
    <recommendedName>
        <fullName evidence="9">Protein translocase subunit SecE</fullName>
    </recommendedName>
</protein>
<dbReference type="AlphaFoldDB" id="A0A926INE8"/>
<evidence type="ECO:0000313" key="11">
    <source>
        <dbReference type="Proteomes" id="UP000601522"/>
    </source>
</evidence>
<keyword evidence="4 9" id="KW-0812">Transmembrane</keyword>
<dbReference type="NCBIfam" id="TIGR00964">
    <property type="entry name" value="secE_bact"/>
    <property type="match status" value="1"/>
</dbReference>
<dbReference type="GO" id="GO:0043952">
    <property type="term" value="P:protein transport by the Sec complex"/>
    <property type="evidence" value="ECO:0007669"/>
    <property type="project" value="UniProtKB-UniRule"/>
</dbReference>
<organism evidence="10 11">
    <name type="scientific">Wansuia hejianensis</name>
    <dbReference type="NCBI Taxonomy" id="2763667"/>
    <lineage>
        <taxon>Bacteria</taxon>
        <taxon>Bacillati</taxon>
        <taxon>Bacillota</taxon>
        <taxon>Clostridia</taxon>
        <taxon>Lachnospirales</taxon>
        <taxon>Lachnospiraceae</taxon>
        <taxon>Wansuia</taxon>
    </lineage>
</organism>
<comment type="subunit">
    <text evidence="9">Component of the Sec protein translocase complex. Heterotrimer consisting of SecY, SecE and SecG subunits. The heterotrimers can form oligomers, although 1 heterotrimer is thought to be able to translocate proteins. Interacts with the ribosome. Interacts with SecDF, and other proteins may be involved. Interacts with SecA.</text>
</comment>
<evidence type="ECO:0000256" key="4">
    <source>
        <dbReference type="ARBA" id="ARBA00022692"/>
    </source>
</evidence>
<comment type="function">
    <text evidence="9">Essential subunit of the Sec protein translocation channel SecYEG. Clamps together the 2 halves of SecY. May contact the channel plug during translocation.</text>
</comment>
<dbReference type="GO" id="GO:0006605">
    <property type="term" value="P:protein targeting"/>
    <property type="evidence" value="ECO:0007669"/>
    <property type="project" value="UniProtKB-UniRule"/>
</dbReference>
<reference evidence="10 11" key="1">
    <citation type="submission" date="2020-08" db="EMBL/GenBank/DDBJ databases">
        <title>Genome public.</title>
        <authorList>
            <person name="Liu C."/>
            <person name="Sun Q."/>
        </authorList>
    </citation>
    <scope>NUCLEOTIDE SEQUENCE [LARGE SCALE GENOMIC DNA]</scope>
    <source>
        <strain evidence="10 11">NSJ-26</strain>
    </source>
</reference>
<comment type="subcellular location">
    <subcellularLocation>
        <location evidence="9">Cell membrane</location>
        <topology evidence="9">Single-pass membrane protein</topology>
    </subcellularLocation>
    <subcellularLocation>
        <location evidence="1">Membrane</location>
    </subcellularLocation>
</comment>
<evidence type="ECO:0000256" key="9">
    <source>
        <dbReference type="HAMAP-Rule" id="MF_00422"/>
    </source>
</evidence>
<sequence>MAAQTDSKKGKMSTYFRGVKAEMRKVVWPSKKELINYTGVVILISAIVSIVVYLLDLGIHGILKLFIK</sequence>
<evidence type="ECO:0000256" key="2">
    <source>
        <dbReference type="ARBA" id="ARBA00022448"/>
    </source>
</evidence>
<keyword evidence="8 9" id="KW-0472">Membrane</keyword>
<dbReference type="Proteomes" id="UP000601522">
    <property type="component" value="Unassembled WGS sequence"/>
</dbReference>
<evidence type="ECO:0000256" key="6">
    <source>
        <dbReference type="ARBA" id="ARBA00022989"/>
    </source>
</evidence>
<dbReference type="EMBL" id="JACRTK010000004">
    <property type="protein sequence ID" value="MBC8591601.1"/>
    <property type="molecule type" value="Genomic_DNA"/>
</dbReference>
<dbReference type="Pfam" id="PF00584">
    <property type="entry name" value="SecE"/>
    <property type="match status" value="1"/>
</dbReference>
<dbReference type="GO" id="GO:0005886">
    <property type="term" value="C:plasma membrane"/>
    <property type="evidence" value="ECO:0007669"/>
    <property type="project" value="UniProtKB-SubCell"/>
</dbReference>
<comment type="caution">
    <text evidence="10">The sequence shown here is derived from an EMBL/GenBank/DDBJ whole genome shotgun (WGS) entry which is preliminary data.</text>
</comment>
<keyword evidence="6 9" id="KW-1133">Transmembrane helix</keyword>
<dbReference type="PANTHER" id="PTHR33910">
    <property type="entry name" value="PROTEIN TRANSLOCASE SUBUNIT SECE"/>
    <property type="match status" value="1"/>
</dbReference>
<dbReference type="PANTHER" id="PTHR33910:SF1">
    <property type="entry name" value="PROTEIN TRANSLOCASE SUBUNIT SECE"/>
    <property type="match status" value="1"/>
</dbReference>
<evidence type="ECO:0000256" key="3">
    <source>
        <dbReference type="ARBA" id="ARBA00022475"/>
    </source>
</evidence>
<dbReference type="InterPro" id="IPR001901">
    <property type="entry name" value="Translocase_SecE/Sec61-g"/>
</dbReference>
<keyword evidence="3 9" id="KW-1003">Cell membrane</keyword>